<evidence type="ECO:0000313" key="2">
    <source>
        <dbReference type="EMBL" id="MDP9820782.1"/>
    </source>
</evidence>
<keyword evidence="3" id="KW-1185">Reference proteome</keyword>
<organism evidence="2 3">
    <name type="scientific">Nocardioides massiliensis</name>
    <dbReference type="NCBI Taxonomy" id="1325935"/>
    <lineage>
        <taxon>Bacteria</taxon>
        <taxon>Bacillati</taxon>
        <taxon>Actinomycetota</taxon>
        <taxon>Actinomycetes</taxon>
        <taxon>Propionibacteriales</taxon>
        <taxon>Nocardioidaceae</taxon>
        <taxon>Nocardioides</taxon>
    </lineage>
</organism>
<comment type="caution">
    <text evidence="2">The sequence shown here is derived from an EMBL/GenBank/DDBJ whole genome shotgun (WGS) entry which is preliminary data.</text>
</comment>
<dbReference type="InterPro" id="IPR036291">
    <property type="entry name" value="NAD(P)-bd_dom_sf"/>
</dbReference>
<dbReference type="PANTHER" id="PTHR42760">
    <property type="entry name" value="SHORT-CHAIN DEHYDROGENASES/REDUCTASES FAMILY MEMBER"/>
    <property type="match status" value="1"/>
</dbReference>
<dbReference type="InterPro" id="IPR002347">
    <property type="entry name" value="SDR_fam"/>
</dbReference>
<dbReference type="Gene3D" id="3.40.50.720">
    <property type="entry name" value="NAD(P)-binding Rossmann-like Domain"/>
    <property type="match status" value="1"/>
</dbReference>
<reference evidence="2 3" key="1">
    <citation type="submission" date="2023-07" db="EMBL/GenBank/DDBJ databases">
        <title>Sequencing the genomes of 1000 actinobacteria strains.</title>
        <authorList>
            <person name="Klenk H.-P."/>
        </authorList>
    </citation>
    <scope>NUCLEOTIDE SEQUENCE [LARGE SCALE GENOMIC DNA]</scope>
    <source>
        <strain evidence="2 3">GD13</strain>
    </source>
</reference>
<comment type="similarity">
    <text evidence="1">Belongs to the short-chain dehydrogenases/reductases (SDR) family.</text>
</comment>
<dbReference type="PROSITE" id="PS00061">
    <property type="entry name" value="ADH_SHORT"/>
    <property type="match status" value="1"/>
</dbReference>
<dbReference type="InterPro" id="IPR020904">
    <property type="entry name" value="Sc_DH/Rdtase_CS"/>
</dbReference>
<dbReference type="PRINTS" id="PR00080">
    <property type="entry name" value="SDRFAMILY"/>
</dbReference>
<dbReference type="CDD" id="cd05233">
    <property type="entry name" value="SDR_c"/>
    <property type="match status" value="1"/>
</dbReference>
<evidence type="ECO:0000256" key="1">
    <source>
        <dbReference type="ARBA" id="ARBA00006484"/>
    </source>
</evidence>
<dbReference type="EMBL" id="JAUSQM010000001">
    <property type="protein sequence ID" value="MDP9820782.1"/>
    <property type="molecule type" value="Genomic_DNA"/>
</dbReference>
<dbReference type="PANTHER" id="PTHR42760:SF40">
    <property type="entry name" value="3-OXOACYL-[ACYL-CARRIER-PROTEIN] REDUCTASE, CHLOROPLASTIC"/>
    <property type="match status" value="1"/>
</dbReference>
<gene>
    <name evidence="2" type="ORF">J2S59_000591</name>
</gene>
<dbReference type="Pfam" id="PF13561">
    <property type="entry name" value="adh_short_C2"/>
    <property type="match status" value="1"/>
</dbReference>
<evidence type="ECO:0000313" key="3">
    <source>
        <dbReference type="Proteomes" id="UP001240447"/>
    </source>
</evidence>
<dbReference type="RefSeq" id="WP_220138542.1">
    <property type="nucleotide sequence ID" value="NZ_CCXJ01000606.1"/>
</dbReference>
<sequence length="252" mass="25585">MPKPHAGKVAFITGGAQGLGRAFGAALAGEGAIAVLADIDVHAAQVAAEQLQAEGLNVLAVGCDVADESSVDAAVASAVSQAGGIDILVNNAGMHLARYNRPFSAQPRADVRAMFDVNVIGAVNCTLACATSMRTRGGGSIVNISSMGSYPSTSPYGVSKLAVRGVTIAFAHELADAGIRCNAIAPGLVATEAAVADLAASFVDEIVNERQLIHRLGAVDDIVNMLLFLCSDEASFITGETYRVSGGATLSI</sequence>
<accession>A0ABT9NK45</accession>
<name>A0ABT9NK45_9ACTN</name>
<dbReference type="SUPFAM" id="SSF51735">
    <property type="entry name" value="NAD(P)-binding Rossmann-fold domains"/>
    <property type="match status" value="1"/>
</dbReference>
<dbReference type="PRINTS" id="PR00081">
    <property type="entry name" value="GDHRDH"/>
</dbReference>
<dbReference type="Proteomes" id="UP001240447">
    <property type="component" value="Unassembled WGS sequence"/>
</dbReference>
<protein>
    <submittedName>
        <fullName evidence="2">NAD(P)-dependent dehydrogenase (Short-subunit alcohol dehydrogenase family)</fullName>
    </submittedName>
</protein>
<proteinExistence type="inferred from homology"/>